<dbReference type="InterPro" id="IPR001356">
    <property type="entry name" value="HD"/>
</dbReference>
<evidence type="ECO:0000313" key="13">
    <source>
        <dbReference type="EMBL" id="CAG7911828.1"/>
    </source>
</evidence>
<evidence type="ECO:0000256" key="7">
    <source>
        <dbReference type="ARBA" id="ARBA00023242"/>
    </source>
</evidence>
<dbReference type="InterPro" id="IPR017970">
    <property type="entry name" value="Homeobox_CS"/>
</dbReference>
<evidence type="ECO:0000256" key="9">
    <source>
        <dbReference type="RuleBase" id="RU000682"/>
    </source>
</evidence>
<dbReference type="AlphaFoldDB" id="A0A3P6DE12"/>
<keyword evidence="4 8" id="KW-0238">DNA-binding</keyword>
<evidence type="ECO:0000256" key="6">
    <source>
        <dbReference type="ARBA" id="ARBA00023163"/>
    </source>
</evidence>
<feature type="region of interest" description="Disordered" evidence="11">
    <location>
        <begin position="159"/>
        <end position="194"/>
    </location>
</feature>
<dbReference type="SMART" id="SM00389">
    <property type="entry name" value="HOX"/>
    <property type="match status" value="1"/>
</dbReference>
<dbReference type="Pfam" id="PF00046">
    <property type="entry name" value="Homeodomain"/>
    <property type="match status" value="1"/>
</dbReference>
<protein>
    <recommendedName>
        <fullName evidence="12">Homeobox domain-containing protein</fullName>
    </recommendedName>
</protein>
<keyword evidence="6" id="KW-0804">Transcription</keyword>
<dbReference type="SMART" id="SM00340">
    <property type="entry name" value="HALZ"/>
    <property type="match status" value="1"/>
</dbReference>
<dbReference type="GO" id="GO:0000981">
    <property type="term" value="F:DNA-binding transcription factor activity, RNA polymerase II-specific"/>
    <property type="evidence" value="ECO:0007669"/>
    <property type="project" value="InterPro"/>
</dbReference>
<sequence length="342" mass="38158">MELALCLGDNTNKFSFMEKPSKTNNNPSASSTSTSYKDLGFNMGLDVLGFGGHRSLSSSSSPSMEDEKNKNKRKLAPKEIDSDGFRVSSSVDPSLQLQLHFPWLPENSKGRQGGRMLSGATTFPEEEEEAALSMSVSPPDSVTSSFRLDFGIKSYGYERRNNKRGNENDEVERSTSRASNEDNDDDNGATRKKLRLSKDQSAFLEDSFKEHSTLNPKQKIALAKQLNLRPRQVEVWFQNRRARTKLKQTEVDCEYLKRCCESLTEENRRLQKEVKELRALKTSSPFCMQLPATTLTMCPSCERVATSVSQPSSTSAAHNIDLSKSSFHSPLIPVKPGPGKQV</sequence>
<evidence type="ECO:0000256" key="11">
    <source>
        <dbReference type="SAM" id="MobiDB-lite"/>
    </source>
</evidence>
<organism evidence="14">
    <name type="scientific">Brassica campestris</name>
    <name type="common">Field mustard</name>
    <dbReference type="NCBI Taxonomy" id="3711"/>
    <lineage>
        <taxon>Eukaryota</taxon>
        <taxon>Viridiplantae</taxon>
        <taxon>Streptophyta</taxon>
        <taxon>Embryophyta</taxon>
        <taxon>Tracheophyta</taxon>
        <taxon>Spermatophyta</taxon>
        <taxon>Magnoliopsida</taxon>
        <taxon>eudicotyledons</taxon>
        <taxon>Gunneridae</taxon>
        <taxon>Pentapetalae</taxon>
        <taxon>rosids</taxon>
        <taxon>malvids</taxon>
        <taxon>Brassicales</taxon>
        <taxon>Brassicaceae</taxon>
        <taxon>Brassiceae</taxon>
        <taxon>Brassica</taxon>
    </lineage>
</organism>
<reference evidence="14" key="1">
    <citation type="submission" date="2018-11" db="EMBL/GenBank/DDBJ databases">
        <authorList>
            <consortium name="Genoscope - CEA"/>
            <person name="William W."/>
        </authorList>
    </citation>
    <scope>NUCLEOTIDE SEQUENCE</scope>
</reference>
<evidence type="ECO:0000259" key="12">
    <source>
        <dbReference type="PROSITE" id="PS50071"/>
    </source>
</evidence>
<feature type="region of interest" description="Disordered" evidence="11">
    <location>
        <begin position="54"/>
        <end position="88"/>
    </location>
</feature>
<dbReference type="PROSITE" id="PS00027">
    <property type="entry name" value="HOMEOBOX_1"/>
    <property type="match status" value="1"/>
</dbReference>
<dbReference type="GO" id="GO:0043565">
    <property type="term" value="F:sequence-specific DNA binding"/>
    <property type="evidence" value="ECO:0007669"/>
    <property type="project" value="InterPro"/>
</dbReference>
<evidence type="ECO:0000256" key="3">
    <source>
        <dbReference type="ARBA" id="ARBA00023015"/>
    </source>
</evidence>
<keyword evidence="7 8" id="KW-0539">Nucleus</keyword>
<gene>
    <name evidence="14" type="ORF">BRAA10T45009Z</name>
    <name evidence="13" type="ORF">BRAPAZ1V2_A10P30740.2</name>
</gene>
<accession>A0A3P6DE12</accession>
<dbReference type="Pfam" id="PF02183">
    <property type="entry name" value="HALZ"/>
    <property type="match status" value="1"/>
</dbReference>
<dbReference type="PANTHER" id="PTHR45714">
    <property type="entry name" value="HOMEOBOX-LEUCINE ZIPPER PROTEIN HAT14"/>
    <property type="match status" value="1"/>
</dbReference>
<dbReference type="SUPFAM" id="SSF46689">
    <property type="entry name" value="Homeodomain-like"/>
    <property type="match status" value="1"/>
</dbReference>
<dbReference type="EMBL" id="LR031577">
    <property type="protein sequence ID" value="VDD20685.1"/>
    <property type="molecule type" value="Genomic_DNA"/>
</dbReference>
<dbReference type="Gene3D" id="1.10.10.60">
    <property type="entry name" value="Homeodomain-like"/>
    <property type="match status" value="1"/>
</dbReference>
<feature type="DNA-binding region" description="Homeobox" evidence="8">
    <location>
        <begin position="189"/>
        <end position="248"/>
    </location>
</feature>
<feature type="compositionally biased region" description="Polar residues" evidence="11">
    <location>
        <begin position="134"/>
        <end position="143"/>
    </location>
</feature>
<feature type="compositionally biased region" description="Basic and acidic residues" evidence="11">
    <location>
        <begin position="159"/>
        <end position="175"/>
    </location>
</feature>
<dbReference type="PANTHER" id="PTHR45714:SF39">
    <property type="entry name" value="HOMEOBOX-LEUCINE ZIPPER PROTEIN HAT14"/>
    <property type="match status" value="1"/>
</dbReference>
<evidence type="ECO:0000256" key="10">
    <source>
        <dbReference type="SAM" id="Coils"/>
    </source>
</evidence>
<dbReference type="InterPro" id="IPR009057">
    <property type="entry name" value="Homeodomain-like_sf"/>
</dbReference>
<proteinExistence type="inferred from homology"/>
<feature type="coiled-coil region" evidence="10">
    <location>
        <begin position="253"/>
        <end position="283"/>
    </location>
</feature>
<keyword evidence="3" id="KW-0805">Transcription regulation</keyword>
<dbReference type="Proteomes" id="UP000694005">
    <property type="component" value="Chromosome A10"/>
</dbReference>
<dbReference type="FunFam" id="1.10.10.60:FF:000577">
    <property type="entry name" value="Homeobox-leucine zipper protein 18"/>
    <property type="match status" value="1"/>
</dbReference>
<dbReference type="InterPro" id="IPR050762">
    <property type="entry name" value="HD-ZIP_Homeobox_LZ_Class_II"/>
</dbReference>
<feature type="domain" description="Homeobox" evidence="12">
    <location>
        <begin position="187"/>
        <end position="247"/>
    </location>
</feature>
<dbReference type="PROSITE" id="PS50071">
    <property type="entry name" value="HOMEOBOX_2"/>
    <property type="match status" value="1"/>
</dbReference>
<evidence type="ECO:0000256" key="2">
    <source>
        <dbReference type="ARBA" id="ARBA00006074"/>
    </source>
</evidence>
<dbReference type="CDD" id="cd00086">
    <property type="entry name" value="homeodomain"/>
    <property type="match status" value="1"/>
</dbReference>
<evidence type="ECO:0000313" key="14">
    <source>
        <dbReference type="EMBL" id="VDD20685.1"/>
    </source>
</evidence>
<comment type="subcellular location">
    <subcellularLocation>
        <location evidence="1 8 9">Nucleus</location>
    </subcellularLocation>
</comment>
<keyword evidence="5 8" id="KW-0371">Homeobox</keyword>
<feature type="region of interest" description="Disordered" evidence="11">
    <location>
        <begin position="123"/>
        <end position="143"/>
    </location>
</feature>
<keyword evidence="10" id="KW-0175">Coiled coil</keyword>
<dbReference type="GO" id="GO:0005634">
    <property type="term" value="C:nucleus"/>
    <property type="evidence" value="ECO:0007669"/>
    <property type="project" value="UniProtKB-SubCell"/>
</dbReference>
<evidence type="ECO:0000256" key="8">
    <source>
        <dbReference type="PROSITE-ProRule" id="PRU00108"/>
    </source>
</evidence>
<dbReference type="Gramene" id="A10p30740.2_BraZ1">
    <property type="protein sequence ID" value="A10p30740.2_BraZ1.CDS"/>
    <property type="gene ID" value="A10g30740.2_BraZ1"/>
</dbReference>
<dbReference type="InterPro" id="IPR003106">
    <property type="entry name" value="Leu_zip_homeo"/>
</dbReference>
<evidence type="ECO:0000256" key="1">
    <source>
        <dbReference type="ARBA" id="ARBA00004123"/>
    </source>
</evidence>
<dbReference type="EMBL" id="LS974626">
    <property type="protein sequence ID" value="CAG7911828.1"/>
    <property type="molecule type" value="Genomic_DNA"/>
</dbReference>
<evidence type="ECO:0000256" key="4">
    <source>
        <dbReference type="ARBA" id="ARBA00023125"/>
    </source>
</evidence>
<dbReference type="CDD" id="cd14686">
    <property type="entry name" value="bZIP"/>
    <property type="match status" value="1"/>
</dbReference>
<comment type="similarity">
    <text evidence="2">Belongs to the HD-ZIP homeobox family. Class II subfamily.</text>
</comment>
<evidence type="ECO:0000256" key="5">
    <source>
        <dbReference type="ARBA" id="ARBA00023155"/>
    </source>
</evidence>
<name>A0A3P6DE12_BRACM</name>